<organism evidence="1 2">
    <name type="scientific">Cercospora kikuchii</name>
    <dbReference type="NCBI Taxonomy" id="84275"/>
    <lineage>
        <taxon>Eukaryota</taxon>
        <taxon>Fungi</taxon>
        <taxon>Dikarya</taxon>
        <taxon>Ascomycota</taxon>
        <taxon>Pezizomycotina</taxon>
        <taxon>Dothideomycetes</taxon>
        <taxon>Dothideomycetidae</taxon>
        <taxon>Mycosphaerellales</taxon>
        <taxon>Mycosphaerellaceae</taxon>
        <taxon>Cercospora</taxon>
    </lineage>
</organism>
<protein>
    <submittedName>
        <fullName evidence="1">Uncharacterized protein</fullName>
    </submittedName>
</protein>
<evidence type="ECO:0000313" key="2">
    <source>
        <dbReference type="Proteomes" id="UP000825890"/>
    </source>
</evidence>
<proteinExistence type="predicted"/>
<keyword evidence="2" id="KW-1185">Reference proteome</keyword>
<dbReference type="EMBL" id="BOLY01000004">
    <property type="protein sequence ID" value="GIZ43110.1"/>
    <property type="molecule type" value="Genomic_DNA"/>
</dbReference>
<name>A0A9P3FI48_9PEZI</name>
<dbReference type="RefSeq" id="XP_044657597.1">
    <property type="nucleotide sequence ID" value="XM_044801662.1"/>
</dbReference>
<dbReference type="OrthoDB" id="4788824at2759"/>
<accession>A0A9P3FI48</accession>
<dbReference type="GeneID" id="68291925"/>
<evidence type="ECO:0000313" key="1">
    <source>
        <dbReference type="EMBL" id="GIZ43110.1"/>
    </source>
</evidence>
<dbReference type="AlphaFoldDB" id="A0A9P3FI48"/>
<sequence>MAQTQANINNWPVRYPAVLTSDLQPPDYAQKDGWLKGNQGDEVMCVSRIKIVNGKQRVQVQYPRDEGGRPGRQGWVQEGNLEIGKPDGPIIGDPLRVLLGAPRYIAIDHHTIRSKTGAGLLFDTVLGLLTIWHANLRALPKVPQYLQGAWIHTPQARQDMARKFCEGVRAVNPRLLDLLNSGNFSLDDIASRAPIVYTGSPNGGKTGMYMNIAKDFREEPARQPELYMGKTMNSFGARYDQHLDKASAALPKGNHYRAAKKAKFYKMYVLCYLDEDDEDPERARSNVFEQINTDLFETSSPSVRNLQTVEDTLDDSERDQVTANGDKVTRAAKYALDKENALVFGDLAKKVFRTTGWPGGCRREPGTSTKSFGSSVGLNWTMPLTERLLCKTVWTMIEKPGKFAEYRRTNCNVELAEGLRRFFTKSYINLDGSTKLSNWYLPNGVGPPVGTKLHVVVEIRLDGQPHAIPHGLQATVGPMSDFDEANEVGMRIEWQNAAGQWMQEYVQMKQQYNRHNEAHPTGITAGYLRCTALRAFLKQEHRPVTAQFPFLTNYGIAKVKKISIDHLTQTITSQLLAATGKPRPANKPLRWQTDAQQSTIMRSLGVQHTPAPVGNLNQYPPVNQAFRKITGKAKVRCDWCHFGIKIAGRKKLECMQVWGKAVCGDCERMGRGCNYTHEDIMNQSQALQRASFTPGESKRGASVAESRIFVAY</sequence>
<dbReference type="Proteomes" id="UP000825890">
    <property type="component" value="Unassembled WGS sequence"/>
</dbReference>
<comment type="caution">
    <text evidence="1">The sequence shown here is derived from an EMBL/GenBank/DDBJ whole genome shotgun (WGS) entry which is preliminary data.</text>
</comment>
<gene>
    <name evidence="1" type="ORF">CKM354_000635000</name>
</gene>
<reference evidence="1 2" key="1">
    <citation type="submission" date="2021-01" db="EMBL/GenBank/DDBJ databases">
        <title>Cercospora kikuchii MAFF 305040 whole genome shotgun sequence.</title>
        <authorList>
            <person name="Kashiwa T."/>
            <person name="Suzuki T."/>
        </authorList>
    </citation>
    <scope>NUCLEOTIDE SEQUENCE [LARGE SCALE GENOMIC DNA]</scope>
    <source>
        <strain evidence="1 2">MAFF 305040</strain>
    </source>
</reference>